<keyword evidence="1" id="KW-1133">Transmembrane helix</keyword>
<dbReference type="RefSeq" id="WP_121345394.1">
    <property type="nucleotide sequence ID" value="NZ_RBLG01000002.1"/>
</dbReference>
<dbReference type="OrthoDB" id="1098521at2"/>
<keyword evidence="1" id="KW-0812">Transmembrane</keyword>
<gene>
    <name evidence="2" type="ORF">BC962_1539</name>
</gene>
<name>A0A495PX13_9FLAO</name>
<evidence type="ECO:0000313" key="3">
    <source>
        <dbReference type="Proteomes" id="UP000276282"/>
    </source>
</evidence>
<reference evidence="2 3" key="1">
    <citation type="submission" date="2018-10" db="EMBL/GenBank/DDBJ databases">
        <title>Genomic Encyclopedia of Archaeal and Bacterial Type Strains, Phase II (KMG-II): from individual species to whole genera.</title>
        <authorList>
            <person name="Goeker M."/>
        </authorList>
    </citation>
    <scope>NUCLEOTIDE SEQUENCE [LARGE SCALE GENOMIC DNA]</scope>
    <source>
        <strain evidence="2 3">DSM 19839</strain>
    </source>
</reference>
<proteinExistence type="predicted"/>
<evidence type="ECO:0000313" key="2">
    <source>
        <dbReference type="EMBL" id="RKS53289.1"/>
    </source>
</evidence>
<sequence length="150" mass="17611">MELNDLRILLQKYEEGNTSLQEELDLKKYFSSNEIPSEFMAYKHIFNFNIESKKIAYSNKIQLKSSPKRKWAYAGIAASILIVMSFLFFNDLANKKIEDQNLGTIEDPEQAYLKTKETLKMVADVFSEGREDLEYLNEFNKTKNKFIKEQ</sequence>
<accession>A0A495PX13</accession>
<evidence type="ECO:0000256" key="1">
    <source>
        <dbReference type="SAM" id="Phobius"/>
    </source>
</evidence>
<organism evidence="2 3">
    <name type="scientific">Gillisia mitskevichiae</name>
    <dbReference type="NCBI Taxonomy" id="270921"/>
    <lineage>
        <taxon>Bacteria</taxon>
        <taxon>Pseudomonadati</taxon>
        <taxon>Bacteroidota</taxon>
        <taxon>Flavobacteriia</taxon>
        <taxon>Flavobacteriales</taxon>
        <taxon>Flavobacteriaceae</taxon>
        <taxon>Gillisia</taxon>
    </lineage>
</organism>
<feature type="transmembrane region" description="Helical" evidence="1">
    <location>
        <begin position="71"/>
        <end position="89"/>
    </location>
</feature>
<keyword evidence="1" id="KW-0472">Membrane</keyword>
<dbReference type="AlphaFoldDB" id="A0A495PX13"/>
<keyword evidence="3" id="KW-1185">Reference proteome</keyword>
<comment type="caution">
    <text evidence="2">The sequence shown here is derived from an EMBL/GenBank/DDBJ whole genome shotgun (WGS) entry which is preliminary data.</text>
</comment>
<protein>
    <submittedName>
        <fullName evidence="2">Uncharacterized protein</fullName>
    </submittedName>
</protein>
<dbReference type="EMBL" id="RBLG01000002">
    <property type="protein sequence ID" value="RKS53289.1"/>
    <property type="molecule type" value="Genomic_DNA"/>
</dbReference>
<dbReference type="Proteomes" id="UP000276282">
    <property type="component" value="Unassembled WGS sequence"/>
</dbReference>